<keyword evidence="5" id="KW-1185">Reference proteome</keyword>
<dbReference type="EMBL" id="BNJJ01000015">
    <property type="protein sequence ID" value="GHO86992.1"/>
    <property type="molecule type" value="Genomic_DNA"/>
</dbReference>
<dbReference type="InterPro" id="IPR013149">
    <property type="entry name" value="ADH-like_C"/>
</dbReference>
<reference evidence="4 5" key="1">
    <citation type="journal article" date="2021" name="Int. J. Syst. Evol. Microbiol.">
        <title>Reticulibacter mediterranei gen. nov., sp. nov., within the new family Reticulibacteraceae fam. nov., and Ktedonospora formicarum gen. nov., sp. nov., Ktedonobacter robiniae sp. nov., Dictyobacter formicarum sp. nov. and Dictyobacter arantiisoli sp. nov., belonging to the class Ktedonobacteria.</title>
        <authorList>
            <person name="Yabe S."/>
            <person name="Zheng Y."/>
            <person name="Wang C.M."/>
            <person name="Sakai Y."/>
            <person name="Abe K."/>
            <person name="Yokota A."/>
            <person name="Donadio S."/>
            <person name="Cavaletti L."/>
            <person name="Monciardini P."/>
        </authorList>
    </citation>
    <scope>NUCLEOTIDE SEQUENCE [LARGE SCALE GENOMIC DNA]</scope>
    <source>
        <strain evidence="4 5">SOSP1-9</strain>
    </source>
</reference>
<dbReference type="InterPro" id="IPR036291">
    <property type="entry name" value="NAD(P)-bd_dom_sf"/>
</dbReference>
<feature type="domain" description="Alcohol dehydrogenase-like C-terminal" evidence="3">
    <location>
        <begin position="1"/>
        <end position="113"/>
    </location>
</feature>
<sequence>MIIRLAKHDGIRTINVVRRREAVAELEQLGGDAVIVSTEGPIDEQVRKIVGPQGVKYAIDPVGGETGTQIYQALGVEGRMLVYGSLTGEPIHVGADPRFILAGRRILEVFWLGYWFPRLDGATRRQLAQERVSLQRAGILATSAAQRFPLDKISAAVIQAEATGRQGKVLLVPEKS</sequence>
<dbReference type="PANTHER" id="PTHR48106:SF2">
    <property type="entry name" value="ZN2+-BINDING DEHYDROGENASE"/>
    <property type="match status" value="1"/>
</dbReference>
<dbReference type="Gene3D" id="3.90.180.10">
    <property type="entry name" value="Medium-chain alcohol dehydrogenases, catalytic domain"/>
    <property type="match status" value="1"/>
</dbReference>
<comment type="caution">
    <text evidence="4">The sequence shown here is derived from an EMBL/GenBank/DDBJ whole genome shotgun (WGS) entry which is preliminary data.</text>
</comment>
<name>A0ABQ3VM75_9CHLR</name>
<evidence type="ECO:0000313" key="4">
    <source>
        <dbReference type="EMBL" id="GHO86992.1"/>
    </source>
</evidence>
<dbReference type="Gene3D" id="3.40.50.720">
    <property type="entry name" value="NAD(P)-binding Rossmann-like Domain"/>
    <property type="match status" value="1"/>
</dbReference>
<dbReference type="Proteomes" id="UP000635565">
    <property type="component" value="Unassembled WGS sequence"/>
</dbReference>
<keyword evidence="2" id="KW-0560">Oxidoreductase</keyword>
<keyword evidence="1" id="KW-0521">NADP</keyword>
<evidence type="ECO:0000259" key="3">
    <source>
        <dbReference type="Pfam" id="PF00107"/>
    </source>
</evidence>
<dbReference type="PANTHER" id="PTHR48106">
    <property type="entry name" value="QUINONE OXIDOREDUCTASE PIG3-RELATED"/>
    <property type="match status" value="1"/>
</dbReference>
<evidence type="ECO:0000313" key="5">
    <source>
        <dbReference type="Proteomes" id="UP000635565"/>
    </source>
</evidence>
<dbReference type="SUPFAM" id="SSF51735">
    <property type="entry name" value="NAD(P)-binding Rossmann-fold domains"/>
    <property type="match status" value="1"/>
</dbReference>
<proteinExistence type="predicted"/>
<gene>
    <name evidence="4" type="ORF">KSZ_49980</name>
</gene>
<evidence type="ECO:0000256" key="1">
    <source>
        <dbReference type="ARBA" id="ARBA00022857"/>
    </source>
</evidence>
<evidence type="ECO:0000256" key="2">
    <source>
        <dbReference type="ARBA" id="ARBA00023002"/>
    </source>
</evidence>
<accession>A0ABQ3VM75</accession>
<organism evidence="4 5">
    <name type="scientific">Dictyobacter formicarum</name>
    <dbReference type="NCBI Taxonomy" id="2778368"/>
    <lineage>
        <taxon>Bacteria</taxon>
        <taxon>Bacillati</taxon>
        <taxon>Chloroflexota</taxon>
        <taxon>Ktedonobacteria</taxon>
        <taxon>Ktedonobacterales</taxon>
        <taxon>Dictyobacteraceae</taxon>
        <taxon>Dictyobacter</taxon>
    </lineage>
</organism>
<protein>
    <recommendedName>
        <fullName evidence="3">Alcohol dehydrogenase-like C-terminal domain-containing protein</fullName>
    </recommendedName>
</protein>
<dbReference type="Pfam" id="PF00107">
    <property type="entry name" value="ADH_zinc_N"/>
    <property type="match status" value="1"/>
</dbReference>